<name>A0A451GG47_9RHOB</name>
<comment type="caution">
    <text evidence="2">The sequence shown here is derived from an EMBL/GenBank/DDBJ whole genome shotgun (WGS) entry which is preliminary data.</text>
</comment>
<evidence type="ECO:0000256" key="1">
    <source>
        <dbReference type="SAM" id="Coils"/>
    </source>
</evidence>
<dbReference type="EMBL" id="SBLC01000115">
    <property type="protein sequence ID" value="RWY34347.1"/>
    <property type="molecule type" value="Genomic_DNA"/>
</dbReference>
<protein>
    <submittedName>
        <fullName evidence="2">Uncharacterized protein</fullName>
    </submittedName>
</protein>
<dbReference type="RefSeq" id="WP_128491062.1">
    <property type="nucleotide sequence ID" value="NZ_JBHLXB010000135.1"/>
</dbReference>
<dbReference type="Proteomes" id="UP000287168">
    <property type="component" value="Unassembled WGS sequence"/>
</dbReference>
<feature type="coiled-coil region" evidence="1">
    <location>
        <begin position="37"/>
        <end position="66"/>
    </location>
</feature>
<sequence>MFKNDDFSVRQANAKASRTQLLQAHRAAALAAAPAQAEVMRERVQLAEARKARHEIRDERRRVEKAHMASQTEKALRAAHEAAVALAAEEAALSLKEAQAAMIKAIVTDHAERKSARDLRYANRKAAARR</sequence>
<accession>A0A451GG47</accession>
<gene>
    <name evidence="2" type="ORF">EP867_19370</name>
</gene>
<keyword evidence="3" id="KW-1185">Reference proteome</keyword>
<evidence type="ECO:0000313" key="3">
    <source>
        <dbReference type="Proteomes" id="UP000287168"/>
    </source>
</evidence>
<organism evidence="2 3">
    <name type="scientific">Falsigemmobacter intermedius</name>
    <dbReference type="NCBI Taxonomy" id="1553448"/>
    <lineage>
        <taxon>Bacteria</taxon>
        <taxon>Pseudomonadati</taxon>
        <taxon>Pseudomonadota</taxon>
        <taxon>Alphaproteobacteria</taxon>
        <taxon>Rhodobacterales</taxon>
        <taxon>Paracoccaceae</taxon>
        <taxon>Falsigemmobacter</taxon>
    </lineage>
</organism>
<evidence type="ECO:0000313" key="2">
    <source>
        <dbReference type="EMBL" id="RWY34347.1"/>
    </source>
</evidence>
<proteinExistence type="predicted"/>
<keyword evidence="1" id="KW-0175">Coiled coil</keyword>
<reference evidence="2 3" key="1">
    <citation type="journal article" date="2015" name="Int. J. Syst. Evol. Microbiol.">
        <title>Gemmobacter intermedius sp. nov., isolated from a white stork (Ciconia ciconia).</title>
        <authorList>
            <person name="Kampfer P."/>
            <person name="Jerzak L."/>
            <person name="Wilharm G."/>
            <person name="Golke J."/>
            <person name="Busse H.J."/>
            <person name="Glaeser S.P."/>
        </authorList>
    </citation>
    <scope>NUCLEOTIDE SEQUENCE [LARGE SCALE GENOMIC DNA]</scope>
    <source>
        <strain evidence="2 3">119/4</strain>
    </source>
</reference>
<dbReference type="AlphaFoldDB" id="A0A451GG47"/>